<proteinExistence type="inferred from homology"/>
<sequence length="307" mass="32756">MSRKLFVSAGECMLEMATQANGDFRLGFAGDTLNTAWYARACLPHATWDVAYFTRLGTDSYSEKMKAFFAENGIDTRFVSADPVRQPGLYLIEIKDGERSFTYWRSQSAAKLLADDAAALEAAFSAADVVYFSAITLAILAPERREIFVAAVKAARDAGRLTVFDTNIRLRLWENPDVMKTAIMAAAASAEIVLPSFDDEAAVFGDVSLEACAERYRAAGAGTVVVKNGGGPMLAFGPDGFVRVDGVEKVQPVDTTGAGDSFNGGFLAALAEGADLRAAMAQGHAVSSQVIMQRGALMPMAAFARQA</sequence>
<evidence type="ECO:0000256" key="1">
    <source>
        <dbReference type="ARBA" id="ARBA00010688"/>
    </source>
</evidence>
<evidence type="ECO:0000256" key="2">
    <source>
        <dbReference type="ARBA" id="ARBA00022679"/>
    </source>
</evidence>
<keyword evidence="6" id="KW-1185">Reference proteome</keyword>
<dbReference type="GO" id="GO:0019698">
    <property type="term" value="P:D-galacturonate catabolic process"/>
    <property type="evidence" value="ECO:0007669"/>
    <property type="project" value="TreeGrafter"/>
</dbReference>
<dbReference type="RefSeq" id="WP_183792485.1">
    <property type="nucleotide sequence ID" value="NZ_JACIDU010000008.1"/>
</dbReference>
<dbReference type="InterPro" id="IPR029056">
    <property type="entry name" value="Ribokinase-like"/>
</dbReference>
<dbReference type="GO" id="GO:0042840">
    <property type="term" value="P:D-glucuronate catabolic process"/>
    <property type="evidence" value="ECO:0007669"/>
    <property type="project" value="TreeGrafter"/>
</dbReference>
<dbReference type="Pfam" id="PF00294">
    <property type="entry name" value="PfkB"/>
    <property type="match status" value="1"/>
</dbReference>
<organism evidence="5 6">
    <name type="scientific">Allorhizobium borbori</name>
    <dbReference type="NCBI Taxonomy" id="485907"/>
    <lineage>
        <taxon>Bacteria</taxon>
        <taxon>Pseudomonadati</taxon>
        <taxon>Pseudomonadota</taxon>
        <taxon>Alphaproteobacteria</taxon>
        <taxon>Hyphomicrobiales</taxon>
        <taxon>Rhizobiaceae</taxon>
        <taxon>Rhizobium/Agrobacterium group</taxon>
        <taxon>Allorhizobium</taxon>
    </lineage>
</organism>
<dbReference type="InterPro" id="IPR050306">
    <property type="entry name" value="PfkB_Carbo_kinase"/>
</dbReference>
<evidence type="ECO:0000256" key="3">
    <source>
        <dbReference type="ARBA" id="ARBA00022777"/>
    </source>
</evidence>
<dbReference type="AlphaFoldDB" id="A0A7W6K1X3"/>
<dbReference type="GO" id="GO:0005829">
    <property type="term" value="C:cytosol"/>
    <property type="evidence" value="ECO:0007669"/>
    <property type="project" value="TreeGrafter"/>
</dbReference>
<accession>A0A7W6K1X3</accession>
<dbReference type="SUPFAM" id="SSF53613">
    <property type="entry name" value="Ribokinase-like"/>
    <property type="match status" value="1"/>
</dbReference>
<dbReference type="Gene3D" id="3.40.1190.20">
    <property type="match status" value="1"/>
</dbReference>
<dbReference type="InterPro" id="IPR011611">
    <property type="entry name" value="PfkB_dom"/>
</dbReference>
<dbReference type="PANTHER" id="PTHR43085:SF15">
    <property type="entry name" value="2-DEHYDRO-3-DEOXYGLUCONOKINASE"/>
    <property type="match status" value="1"/>
</dbReference>
<dbReference type="InterPro" id="IPR002173">
    <property type="entry name" value="Carboh/pur_kinase_PfkB_CS"/>
</dbReference>
<reference evidence="5 6" key="1">
    <citation type="submission" date="2020-08" db="EMBL/GenBank/DDBJ databases">
        <title>Genomic Encyclopedia of Type Strains, Phase IV (KMG-IV): sequencing the most valuable type-strain genomes for metagenomic binning, comparative biology and taxonomic classification.</title>
        <authorList>
            <person name="Goeker M."/>
        </authorList>
    </citation>
    <scope>NUCLEOTIDE SEQUENCE [LARGE SCALE GENOMIC DNA]</scope>
    <source>
        <strain evidence="5 6">DSM 26385</strain>
    </source>
</reference>
<dbReference type="EMBL" id="JACIDU010000008">
    <property type="protein sequence ID" value="MBB4103698.1"/>
    <property type="molecule type" value="Genomic_DNA"/>
</dbReference>
<dbReference type="Proteomes" id="UP000584824">
    <property type="component" value="Unassembled WGS sequence"/>
</dbReference>
<dbReference type="CDD" id="cd01166">
    <property type="entry name" value="KdgK"/>
    <property type="match status" value="1"/>
</dbReference>
<keyword evidence="2 5" id="KW-0808">Transferase</keyword>
<dbReference type="PROSITE" id="PS00584">
    <property type="entry name" value="PFKB_KINASES_2"/>
    <property type="match status" value="1"/>
</dbReference>
<dbReference type="GO" id="GO:0008673">
    <property type="term" value="F:2-dehydro-3-deoxygluconokinase activity"/>
    <property type="evidence" value="ECO:0007669"/>
    <property type="project" value="UniProtKB-EC"/>
</dbReference>
<feature type="domain" description="Carbohydrate kinase PfkB" evidence="4">
    <location>
        <begin position="19"/>
        <end position="297"/>
    </location>
</feature>
<dbReference type="PANTHER" id="PTHR43085">
    <property type="entry name" value="HEXOKINASE FAMILY MEMBER"/>
    <property type="match status" value="1"/>
</dbReference>
<keyword evidence="3 5" id="KW-0418">Kinase</keyword>
<evidence type="ECO:0000313" key="5">
    <source>
        <dbReference type="EMBL" id="MBB4103698.1"/>
    </source>
</evidence>
<protein>
    <submittedName>
        <fullName evidence="5">2-dehydro-3-deoxygluconokinase</fullName>
        <ecNumber evidence="5">2.7.1.45</ecNumber>
    </submittedName>
</protein>
<comment type="caution">
    <text evidence="5">The sequence shown here is derived from an EMBL/GenBank/DDBJ whole genome shotgun (WGS) entry which is preliminary data.</text>
</comment>
<dbReference type="EC" id="2.7.1.45" evidence="5"/>
<evidence type="ECO:0000313" key="6">
    <source>
        <dbReference type="Proteomes" id="UP000584824"/>
    </source>
</evidence>
<evidence type="ECO:0000259" key="4">
    <source>
        <dbReference type="Pfam" id="PF00294"/>
    </source>
</evidence>
<comment type="similarity">
    <text evidence="1">Belongs to the carbohydrate kinase PfkB family.</text>
</comment>
<dbReference type="GO" id="GO:0006974">
    <property type="term" value="P:DNA damage response"/>
    <property type="evidence" value="ECO:0007669"/>
    <property type="project" value="TreeGrafter"/>
</dbReference>
<gene>
    <name evidence="5" type="ORF">GGQ66_002266</name>
</gene>
<name>A0A7W6K1X3_9HYPH</name>